<keyword evidence="4" id="KW-1185">Reference proteome</keyword>
<dbReference type="SUPFAM" id="SSF55729">
    <property type="entry name" value="Acyl-CoA N-acyltransferases (Nat)"/>
    <property type="match status" value="1"/>
</dbReference>
<protein>
    <submittedName>
        <fullName evidence="3">Acetyltransferase (GNAT) family protein</fullName>
    </submittedName>
</protein>
<feature type="region of interest" description="Disordered" evidence="1">
    <location>
        <begin position="1"/>
        <end position="46"/>
    </location>
</feature>
<dbReference type="EMBL" id="OX458333">
    <property type="protein sequence ID" value="CAI8869892.1"/>
    <property type="molecule type" value="Genomic_DNA"/>
</dbReference>
<sequence>MKRQPESGAFVGDHAPRGNDREPASRQRLAEMKTGPAQAGPSVARFDPSSLGDMCRGSVTVLDTIEDIEHYREAIEELAEKTAHPNPFYEPWYFLPLLNVSQKNRRLCFLLVHGTDDDGSGTPDTLIGFFPFEQKRLHPLCPLSCLCPWRDTFSWTLRRTPLLRAGAVGNTLAVLGNWLVSRRYAPKILILDDLPDGSMIVDAVERWFAGDPRLCHALEIHESHLYRRQSDAETYLARVLSGKRRRHLRRLRRLLEELGPVRVADVDECEDIDRLIDEFIALESSQWKGKLGTSMASTPEGAAIAKSVLKEAYRRNRLSLLTLRVDDRLVAARSAFVAPPGCFGFKMAYDESPPYARCGPGFLLDLEGIHRLHDNANLLGAGIEWLDSCAAETAALPLSMRTEALRLHRYLVAVRGGVVEIVTRRYAQVVKVLPWRMRRLSAF</sequence>
<feature type="domain" description="BioF2-like acetyltransferase" evidence="2">
    <location>
        <begin position="243"/>
        <end position="375"/>
    </location>
</feature>
<reference evidence="3 4" key="1">
    <citation type="submission" date="2023-03" db="EMBL/GenBank/DDBJ databases">
        <authorList>
            <person name="Pearce D."/>
        </authorList>
    </citation>
    <scope>NUCLEOTIDE SEQUENCE [LARGE SCALE GENOMIC DNA]</scope>
    <source>
        <strain evidence="3">Msz</strain>
    </source>
</reference>
<dbReference type="Proteomes" id="UP001162030">
    <property type="component" value="Chromosome"/>
</dbReference>
<organism evidence="3 4">
    <name type="scientific">Methylocaldum szegediense</name>
    <dbReference type="NCBI Taxonomy" id="73780"/>
    <lineage>
        <taxon>Bacteria</taxon>
        <taxon>Pseudomonadati</taxon>
        <taxon>Pseudomonadota</taxon>
        <taxon>Gammaproteobacteria</taxon>
        <taxon>Methylococcales</taxon>
        <taxon>Methylococcaceae</taxon>
        <taxon>Methylocaldum</taxon>
    </lineage>
</organism>
<gene>
    <name evidence="3" type="ORF">MSZNOR_2859</name>
</gene>
<dbReference type="Pfam" id="PF13480">
    <property type="entry name" value="Acetyltransf_6"/>
    <property type="match status" value="1"/>
</dbReference>
<feature type="compositionally biased region" description="Basic and acidic residues" evidence="1">
    <location>
        <begin position="14"/>
        <end position="31"/>
    </location>
</feature>
<evidence type="ECO:0000256" key="1">
    <source>
        <dbReference type="SAM" id="MobiDB-lite"/>
    </source>
</evidence>
<evidence type="ECO:0000313" key="3">
    <source>
        <dbReference type="EMBL" id="CAI8869892.1"/>
    </source>
</evidence>
<dbReference type="InterPro" id="IPR038740">
    <property type="entry name" value="BioF2-like_GNAT_dom"/>
</dbReference>
<evidence type="ECO:0000259" key="2">
    <source>
        <dbReference type="Pfam" id="PF13480"/>
    </source>
</evidence>
<proteinExistence type="predicted"/>
<dbReference type="InterPro" id="IPR016181">
    <property type="entry name" value="Acyl_CoA_acyltransferase"/>
</dbReference>
<evidence type="ECO:0000313" key="4">
    <source>
        <dbReference type="Proteomes" id="UP001162030"/>
    </source>
</evidence>
<name>A0ABM9I3L8_9GAMM</name>
<accession>A0ABM9I3L8</accession>